<dbReference type="GO" id="GO:0003677">
    <property type="term" value="F:DNA binding"/>
    <property type="evidence" value="ECO:0007669"/>
    <property type="project" value="UniProtKB-KW"/>
</dbReference>
<dbReference type="EMBL" id="WUBR01000003">
    <property type="protein sequence ID" value="MWV29056.1"/>
    <property type="molecule type" value="Genomic_DNA"/>
</dbReference>
<sequence length="152" mass="17715">MRWDNVENNYEFDFSKWPFYWLARADRTYLTLIEKALARVGLDVPSWRVLMILHGQQTASVSEISEHAIVKLSTMTKIIQRMQVEGLVTSGPSEEDRRVTIVTITEEGERRGRDAWRECQRISDRVFSDFTDVETQILVSLLQKLSGSLQEY</sequence>
<dbReference type="SUPFAM" id="SSF46785">
    <property type="entry name" value="Winged helix' DNA-binding domain"/>
    <property type="match status" value="1"/>
</dbReference>
<keyword evidence="6" id="KW-1185">Reference proteome</keyword>
<dbReference type="PANTHER" id="PTHR42756:SF1">
    <property type="entry name" value="TRANSCRIPTIONAL REPRESSOR OF EMRAB OPERON"/>
    <property type="match status" value="1"/>
</dbReference>
<dbReference type="InterPro" id="IPR036388">
    <property type="entry name" value="WH-like_DNA-bd_sf"/>
</dbReference>
<proteinExistence type="predicted"/>
<dbReference type="RefSeq" id="WP_160486683.1">
    <property type="nucleotide sequence ID" value="NZ_WUBR01000003.1"/>
</dbReference>
<dbReference type="SMART" id="SM00347">
    <property type="entry name" value="HTH_MARR"/>
    <property type="match status" value="1"/>
</dbReference>
<evidence type="ECO:0000259" key="4">
    <source>
        <dbReference type="PROSITE" id="PS50995"/>
    </source>
</evidence>
<evidence type="ECO:0000256" key="1">
    <source>
        <dbReference type="ARBA" id="ARBA00023015"/>
    </source>
</evidence>
<evidence type="ECO:0000313" key="6">
    <source>
        <dbReference type="Proteomes" id="UP000461409"/>
    </source>
</evidence>
<dbReference type="Gene3D" id="1.10.10.10">
    <property type="entry name" value="Winged helix-like DNA-binding domain superfamily/Winged helix DNA-binding domain"/>
    <property type="match status" value="1"/>
</dbReference>
<keyword evidence="1" id="KW-0805">Transcription regulation</keyword>
<name>A0A844XGA8_9SPHN</name>
<dbReference type="GO" id="GO:0003700">
    <property type="term" value="F:DNA-binding transcription factor activity"/>
    <property type="evidence" value="ECO:0007669"/>
    <property type="project" value="InterPro"/>
</dbReference>
<reference evidence="5 6" key="1">
    <citation type="submission" date="2019-12" db="EMBL/GenBank/DDBJ databases">
        <authorList>
            <person name="Lee S.D."/>
        </authorList>
    </citation>
    <scope>NUCLEOTIDE SEQUENCE [LARGE SCALE GENOMIC DNA]</scope>
    <source>
        <strain evidence="5 6">GH3-10</strain>
    </source>
</reference>
<reference evidence="5 6" key="2">
    <citation type="submission" date="2020-02" db="EMBL/GenBank/DDBJ databases">
        <title>Erythrobacter dongmakensis sp. nov., isolated from a tidal mudflat.</title>
        <authorList>
            <person name="Kim I.S."/>
        </authorList>
    </citation>
    <scope>NUCLEOTIDE SEQUENCE [LARGE SCALE GENOMIC DNA]</scope>
    <source>
        <strain evidence="5 6">GH3-10</strain>
    </source>
</reference>
<keyword evidence="3" id="KW-0804">Transcription</keyword>
<evidence type="ECO:0000256" key="2">
    <source>
        <dbReference type="ARBA" id="ARBA00023125"/>
    </source>
</evidence>
<gene>
    <name evidence="5" type="ORF">GRF63_14180</name>
</gene>
<comment type="caution">
    <text evidence="5">The sequence shown here is derived from an EMBL/GenBank/DDBJ whole genome shotgun (WGS) entry which is preliminary data.</text>
</comment>
<dbReference type="AlphaFoldDB" id="A0A844XGA8"/>
<protein>
    <submittedName>
        <fullName evidence="5">MarR family transcriptional regulator</fullName>
    </submittedName>
</protein>
<evidence type="ECO:0000313" key="5">
    <source>
        <dbReference type="EMBL" id="MWV29056.1"/>
    </source>
</evidence>
<evidence type="ECO:0000256" key="3">
    <source>
        <dbReference type="ARBA" id="ARBA00023163"/>
    </source>
</evidence>
<dbReference type="PANTHER" id="PTHR42756">
    <property type="entry name" value="TRANSCRIPTIONAL REGULATOR, MARR"/>
    <property type="match status" value="1"/>
</dbReference>
<dbReference type="Proteomes" id="UP000461409">
    <property type="component" value="Unassembled WGS sequence"/>
</dbReference>
<dbReference type="InterPro" id="IPR036390">
    <property type="entry name" value="WH_DNA-bd_sf"/>
</dbReference>
<dbReference type="Pfam" id="PF01047">
    <property type="entry name" value="MarR"/>
    <property type="match status" value="1"/>
</dbReference>
<organism evidence="5 6">
    <name type="scientific">Aurantiacibacter rhizosphaerae</name>
    <dbReference type="NCBI Taxonomy" id="2691582"/>
    <lineage>
        <taxon>Bacteria</taxon>
        <taxon>Pseudomonadati</taxon>
        <taxon>Pseudomonadota</taxon>
        <taxon>Alphaproteobacteria</taxon>
        <taxon>Sphingomonadales</taxon>
        <taxon>Erythrobacteraceae</taxon>
        <taxon>Aurantiacibacter</taxon>
    </lineage>
</organism>
<keyword evidence="2" id="KW-0238">DNA-binding</keyword>
<dbReference type="PRINTS" id="PR00598">
    <property type="entry name" value="HTHMARR"/>
</dbReference>
<dbReference type="PROSITE" id="PS50995">
    <property type="entry name" value="HTH_MARR_2"/>
    <property type="match status" value="1"/>
</dbReference>
<dbReference type="InterPro" id="IPR000835">
    <property type="entry name" value="HTH_MarR-typ"/>
</dbReference>
<accession>A0A844XGA8</accession>
<feature type="domain" description="HTH marR-type" evidence="4">
    <location>
        <begin position="1"/>
        <end position="147"/>
    </location>
</feature>